<dbReference type="Pfam" id="PF00109">
    <property type="entry name" value="ketoacyl-synt"/>
    <property type="match status" value="1"/>
</dbReference>
<dbReference type="SMART" id="SM00826">
    <property type="entry name" value="PKS_DH"/>
    <property type="match status" value="1"/>
</dbReference>
<name>A0ABR0KHP9_9EURO</name>
<reference evidence="12 13" key="1">
    <citation type="submission" date="2023-08" db="EMBL/GenBank/DDBJ databases">
        <title>Black Yeasts Isolated from many extreme environments.</title>
        <authorList>
            <person name="Coleine C."/>
            <person name="Stajich J.E."/>
            <person name="Selbmann L."/>
        </authorList>
    </citation>
    <scope>NUCLEOTIDE SEQUENCE [LARGE SCALE GENOMIC DNA]</scope>
    <source>
        <strain evidence="12 13">CCFEE 5885</strain>
    </source>
</reference>
<dbReference type="SUPFAM" id="SSF55048">
    <property type="entry name" value="Probable ACP-binding domain of malonyl-CoA ACP transacylase"/>
    <property type="match status" value="1"/>
</dbReference>
<evidence type="ECO:0000256" key="3">
    <source>
        <dbReference type="ARBA" id="ARBA00022679"/>
    </source>
</evidence>
<dbReference type="PROSITE" id="PS52019">
    <property type="entry name" value="PKS_MFAS_DH"/>
    <property type="match status" value="1"/>
</dbReference>
<evidence type="ECO:0000259" key="9">
    <source>
        <dbReference type="PROSITE" id="PS50075"/>
    </source>
</evidence>
<sequence length="2527" mass="276144">MTSPLPIAIIGMGCRFAGEASSPEKLWKLCAESKSAWSEFPASRFNKDAFYHPNGQKLNTMNVKGGHFLSEDIALFDASFFNFTSELASVYDPQFRLQLELTYEAFENAGLSLQDVAGSNTSVFAGSFFHDYSEMHMRDPESLPRALLVSTGAAMAANRLSHFYDLRGASQTVDTGCSTTLTAFHQACQSIQSSDSDMSIISASNVILNPDNFMVMSSAFLSEAGRSYAFDSRASGYGRGEGSATVVIKRLDHALRDKDPIRAVVRATAVNQDGKTETITTPSQEAQAVLIAQCYRKAGLDPADTTYFEAHGTGTPTGDPIEAGAVASTFAQNGERPELLPIGSVKTNIGHTETVSGLASIIKVVKALQHKQIPPSINFEKPNPAIPFEKYRIKVPTELQRWADKTGIRRASVNNFGYGGANAHVILEDYESYSSLNRTDLPPDNQSQQPLKSPRPRVFMLSAKDEQAATRMASNIAEHLKTIETDSEDLYLDNLAYTLGQRRSKLPWVNAQSATSLFELVKKFEASQSSPRRILEKPRIGFVFTGQGAQWWAMGRELIEAYPVFKATINAAEIYLKDFGCTWSLMDELTKGPEDTRVNELALSTPLSAVVQIGLVEILRSWGVNPTALCSHSSGEVAEAYASGSCTLEDAMAIVFARGQIAGKTIPGVVEKRGAMIATGLGAEELERVYLSRLPKGTVVVACLNSPSSTTASGDADAVDQLEQMLKADNVFGRRLKIDCAYHSHHMEALSPTYRKWLDPLLKGSGKMNPSVIYASPTTGRRETDGARISSAKHWVDSFAKPVQFTKALHAMCFEDEDITTSDVDVSIEIGPHATLSGPIQETVAQSNFKGCKIQYFPSLIRKSNALVTMHGLACELIRAGYPVDMGSVNFPKDNQYVQVIHDLPTYPWNHQKRHWSEPRMNRAHRHRTHADHDLLGSLVLGTNMLTPTWRHVLRLSDLPWLRDHVIQTDIVLPAASYICMAIQGAHQVAEIKDQAISGYRFRDIEVLLALVIPDNAEGIEIQMTFTAISHKAIYASEWTEFHVCSVNGEGLWTENCKGLIQTVVAAADGAKADVPHSAISRLANHSSMDDYRKSLAPTDVYNALHHIEVKHGPSFRNLTQVKARNSQAVATFTVADTAATQPYKHQHAHVIHPTTLDVLFQFGYGNYIALPGANLDASFVPRVIKGLYVAHNISNDAGHEFRAYSEIVGRTTQSFDANLVVVDHSSDGAPPQPVMSVDHYITRSIGEVIQPEDTYKKLAKVSWQPDIVVSGITAFKKASKSPSDEAAVRTFVNIQRLCMSYIRQAIQNISRKDISTMEPHHKYLYYWMLLRAELGFNDQVFACDEEEAEDSSITMKALSQQVEDNIGERLVCEVGPKLASIMKGEIALSSILPDQSLSKYFSEPTGFSQCLDKIGTYAKLLAHKKPKLRILHLASANESAAIRVAQALGPCAMDVVDCYDVTATSEERLKAVKTRSAAWQPLMTFKELDIEKNSGAQGFEAASYDLVIIDQVMEALNNPSRALANIRKLLKPEGSLVFTDARRDSLDRWLVLSLLPEWWEQRQNDSSFKPALSTSAWSVALQDAGFNGVDHVLYDSEHKEQHSCRAIVSTISTDISPPSFAPIVFVTNRTRPPAEWLRQATASLATITNCPPSIESLQDVQPDCKVCIFLGDIDHPSLKDPTPEEFTAIRDLSVKSKGLLWLTSGATMNPRNIDHSLNQGFLRTLCTEYAGKRAIALDLDPNQDAWSPGSICAISSVFKTSFDFPLRIDDFEYAVRDSAINVPRFYKDYERNKMFVPSSSQKGAAGLELLMQPERRLQLAIGTPGLHDTLSFVDNDDAVTTLLPEQIEIQPKAFGANFRDVMAAMGQLDTSVMGFECAGIIARLGSDATKKGFRAGDRVAALMKGDYSNAVRTACTNVVHIPNDMSFEVAASIPKCYSAAYICLNDIAQLQKGESVLIHAAAGGLGQAAIMIAQHIGANIFATASTTGKRDFLHKTYAIPSGQIFNSRDKSFTAGVFSATQNKGVDVVLNSLSGTLLQESLNCVAQFGRFVEVGKKDFESDNSLQIGAFTRNVSFSSFDLVQYEDHKGLQVQRALKGVMTLLQQRTISPVQPLNVRPVSEIEKTFRLMQTGKQIGKQVLTVSGNDMVKVLPRNPVVKLHNNASYLVVGGLGGIGRTVCEWLIARGARNIIVMSRSASVEKVRSFSEEAAKLGCQVFASACDITNKKSVEAAFDICEQNMPPIRGVIQGAMVLQDSLVERMTHEQWNGAVRPKVHGSWNLHQRLHSKDVDFFVLLSSLSGIVGLPGQCNYAAGNAYQDALANFRLSQGLHAAAVDIGVVQAVGVVAENDKLAAGLKHWKALTEEQVLQVIGSAILSSPQDSLLVGIEGADWTTSGLDRDRRFTPLKPKGTSSDHGSGGKRGGMGELAASIATASDFEEACKAVVTAITRQLVDIFMMDEGDVDAAKSLTTYGVDSLSAVELRNMLASRTGAEVSIFEIMQATSVNALSAVVAAKSSYIDATLVPVKE</sequence>
<dbReference type="PROSITE" id="PS50075">
    <property type="entry name" value="CARRIER"/>
    <property type="match status" value="1"/>
</dbReference>
<dbReference type="PROSITE" id="PS00012">
    <property type="entry name" value="PHOSPHOPANTETHEINE"/>
    <property type="match status" value="1"/>
</dbReference>
<keyword evidence="5" id="KW-0511">Multifunctional enzyme</keyword>
<dbReference type="Gene3D" id="3.40.47.10">
    <property type="match status" value="1"/>
</dbReference>
<dbReference type="Pfam" id="PF14765">
    <property type="entry name" value="PS-DH"/>
    <property type="match status" value="1"/>
</dbReference>
<dbReference type="PANTHER" id="PTHR43775">
    <property type="entry name" value="FATTY ACID SYNTHASE"/>
    <property type="match status" value="1"/>
</dbReference>
<dbReference type="InterPro" id="IPR020841">
    <property type="entry name" value="PKS_Beta-ketoAc_synthase_dom"/>
</dbReference>
<keyword evidence="2" id="KW-0597">Phosphoprotein</keyword>
<dbReference type="InterPro" id="IPR016036">
    <property type="entry name" value="Malonyl_transacylase_ACP-bd"/>
</dbReference>
<gene>
    <name evidence="12" type="ORF">LTR24_002508</name>
</gene>
<proteinExistence type="predicted"/>
<dbReference type="SMART" id="SM00823">
    <property type="entry name" value="PKS_PP"/>
    <property type="match status" value="1"/>
</dbReference>
<dbReference type="InterPro" id="IPR057326">
    <property type="entry name" value="KR_dom"/>
</dbReference>
<dbReference type="Gene3D" id="3.90.180.10">
    <property type="entry name" value="Medium-chain alcohol dehydrogenases, catalytic domain"/>
    <property type="match status" value="1"/>
</dbReference>
<dbReference type="InterPro" id="IPR020843">
    <property type="entry name" value="ER"/>
</dbReference>
<evidence type="ECO:0000256" key="7">
    <source>
        <dbReference type="PROSITE-ProRule" id="PRU01363"/>
    </source>
</evidence>
<feature type="active site" description="Proton donor; for dehydratase activity" evidence="7">
    <location>
        <position position="1158"/>
    </location>
</feature>
<dbReference type="InterPro" id="IPR014030">
    <property type="entry name" value="Ketoacyl_synth_N"/>
</dbReference>
<evidence type="ECO:0000259" key="10">
    <source>
        <dbReference type="PROSITE" id="PS52004"/>
    </source>
</evidence>
<evidence type="ECO:0000256" key="1">
    <source>
        <dbReference type="ARBA" id="ARBA00022450"/>
    </source>
</evidence>
<dbReference type="SUPFAM" id="SSF53335">
    <property type="entry name" value="S-adenosyl-L-methionine-dependent methyltransferases"/>
    <property type="match status" value="1"/>
</dbReference>
<dbReference type="Pfam" id="PF13602">
    <property type="entry name" value="ADH_zinc_N_2"/>
    <property type="match status" value="1"/>
</dbReference>
<dbReference type="InterPro" id="IPR036291">
    <property type="entry name" value="NAD(P)-bd_dom_sf"/>
</dbReference>
<dbReference type="Pfam" id="PF02801">
    <property type="entry name" value="Ketoacyl-synt_C"/>
    <property type="match status" value="1"/>
</dbReference>
<dbReference type="InterPro" id="IPR049900">
    <property type="entry name" value="PKS_mFAS_DH"/>
</dbReference>
<dbReference type="PANTHER" id="PTHR43775:SF29">
    <property type="entry name" value="ASPERFURANONE POLYKETIDE SYNTHASE AFOG-RELATED"/>
    <property type="match status" value="1"/>
</dbReference>
<evidence type="ECO:0000256" key="2">
    <source>
        <dbReference type="ARBA" id="ARBA00022553"/>
    </source>
</evidence>
<dbReference type="InterPro" id="IPR001227">
    <property type="entry name" value="Ac_transferase_dom_sf"/>
</dbReference>
<comment type="caution">
    <text evidence="12">The sequence shown here is derived from an EMBL/GenBank/DDBJ whole genome shotgun (WGS) entry which is preliminary data.</text>
</comment>
<feature type="domain" description="Carrier" evidence="9">
    <location>
        <begin position="2438"/>
        <end position="2515"/>
    </location>
</feature>
<dbReference type="InterPro" id="IPR050091">
    <property type="entry name" value="PKS_NRPS_Biosynth_Enz"/>
</dbReference>
<dbReference type="Gene3D" id="3.40.50.150">
    <property type="entry name" value="Vaccinia Virus protein VP39"/>
    <property type="match status" value="1"/>
</dbReference>
<dbReference type="InterPro" id="IPR006162">
    <property type="entry name" value="Ppantetheine_attach_site"/>
</dbReference>
<dbReference type="InterPro" id="IPR056501">
    <property type="entry name" value="NAD-bd_HRPKS_sdrA"/>
</dbReference>
<dbReference type="Gene3D" id="3.30.70.3290">
    <property type="match status" value="1"/>
</dbReference>
<dbReference type="Pfam" id="PF08659">
    <property type="entry name" value="KR"/>
    <property type="match status" value="1"/>
</dbReference>
<keyword evidence="4" id="KW-0521">NADP</keyword>
<dbReference type="InterPro" id="IPR049552">
    <property type="entry name" value="PKS_DH_N"/>
</dbReference>
<dbReference type="Pfam" id="PF13489">
    <property type="entry name" value="Methyltransf_23"/>
    <property type="match status" value="1"/>
</dbReference>
<dbReference type="InterPro" id="IPR013968">
    <property type="entry name" value="PKS_KR"/>
</dbReference>
<dbReference type="Pfam" id="PF00550">
    <property type="entry name" value="PP-binding"/>
    <property type="match status" value="1"/>
</dbReference>
<dbReference type="Pfam" id="PF16197">
    <property type="entry name" value="KAsynt_C_assoc"/>
    <property type="match status" value="1"/>
</dbReference>
<dbReference type="CDD" id="cd02440">
    <property type="entry name" value="AdoMet_MTases"/>
    <property type="match status" value="1"/>
</dbReference>
<dbReference type="Gene3D" id="3.40.366.10">
    <property type="entry name" value="Malonyl-Coenzyme A Acyl Carrier Protein, domain 2"/>
    <property type="match status" value="1"/>
</dbReference>
<dbReference type="CDD" id="cd00833">
    <property type="entry name" value="PKS"/>
    <property type="match status" value="1"/>
</dbReference>
<organism evidence="12 13">
    <name type="scientific">Lithohypha guttulata</name>
    <dbReference type="NCBI Taxonomy" id="1690604"/>
    <lineage>
        <taxon>Eukaryota</taxon>
        <taxon>Fungi</taxon>
        <taxon>Dikarya</taxon>
        <taxon>Ascomycota</taxon>
        <taxon>Pezizomycotina</taxon>
        <taxon>Eurotiomycetes</taxon>
        <taxon>Chaetothyriomycetidae</taxon>
        <taxon>Chaetothyriales</taxon>
        <taxon>Trichomeriaceae</taxon>
        <taxon>Lithohypha</taxon>
    </lineage>
</organism>
<dbReference type="Pfam" id="PF08240">
    <property type="entry name" value="ADH_N"/>
    <property type="match status" value="1"/>
</dbReference>
<keyword evidence="6" id="KW-0012">Acyltransferase</keyword>
<dbReference type="InterPro" id="IPR036736">
    <property type="entry name" value="ACP-like_sf"/>
</dbReference>
<dbReference type="CDD" id="cd05195">
    <property type="entry name" value="enoyl_red"/>
    <property type="match status" value="1"/>
</dbReference>
<keyword evidence="1" id="KW-0596">Phosphopantetheine</keyword>
<evidence type="ECO:0000313" key="12">
    <source>
        <dbReference type="EMBL" id="KAK5096746.1"/>
    </source>
</evidence>
<dbReference type="InterPro" id="IPR014031">
    <property type="entry name" value="Ketoacyl_synth_C"/>
</dbReference>
<dbReference type="InterPro" id="IPR016039">
    <property type="entry name" value="Thiolase-like"/>
</dbReference>
<dbReference type="InterPro" id="IPR020807">
    <property type="entry name" value="PKS_DH"/>
</dbReference>
<dbReference type="SMART" id="SM00825">
    <property type="entry name" value="PKS_KS"/>
    <property type="match status" value="1"/>
</dbReference>
<evidence type="ECO:0000256" key="5">
    <source>
        <dbReference type="ARBA" id="ARBA00023268"/>
    </source>
</evidence>
<dbReference type="SUPFAM" id="SSF47336">
    <property type="entry name" value="ACP-like"/>
    <property type="match status" value="1"/>
</dbReference>
<dbReference type="Gene3D" id="1.10.1200.10">
    <property type="entry name" value="ACP-like"/>
    <property type="match status" value="1"/>
</dbReference>
<evidence type="ECO:0000256" key="6">
    <source>
        <dbReference type="ARBA" id="ARBA00023315"/>
    </source>
</evidence>
<keyword evidence="3" id="KW-0808">Transferase</keyword>
<feature type="region of interest" description="Disordered" evidence="8">
    <location>
        <begin position="2395"/>
        <end position="2421"/>
    </location>
</feature>
<dbReference type="SUPFAM" id="SSF51735">
    <property type="entry name" value="NAD(P)-binding Rossmann-fold domains"/>
    <property type="match status" value="2"/>
</dbReference>
<dbReference type="InterPro" id="IPR020806">
    <property type="entry name" value="PKS_PP-bd"/>
</dbReference>
<dbReference type="SMART" id="SM00827">
    <property type="entry name" value="PKS_AT"/>
    <property type="match status" value="1"/>
</dbReference>
<dbReference type="InterPro" id="IPR016035">
    <property type="entry name" value="Acyl_Trfase/lysoPLipase"/>
</dbReference>
<evidence type="ECO:0000256" key="8">
    <source>
        <dbReference type="SAM" id="MobiDB-lite"/>
    </source>
</evidence>
<dbReference type="Pfam" id="PF21089">
    <property type="entry name" value="PKS_DH_N"/>
    <property type="match status" value="1"/>
</dbReference>
<dbReference type="SMART" id="SM00829">
    <property type="entry name" value="PKS_ER"/>
    <property type="match status" value="1"/>
</dbReference>
<feature type="domain" description="PKS/mFAS DH" evidence="11">
    <location>
        <begin position="933"/>
        <end position="1252"/>
    </location>
</feature>
<dbReference type="EMBL" id="JAVRRG010000021">
    <property type="protein sequence ID" value="KAK5096746.1"/>
    <property type="molecule type" value="Genomic_DNA"/>
</dbReference>
<feature type="region of interest" description="C-terminal hotdog fold" evidence="7">
    <location>
        <begin position="1093"/>
        <end position="1252"/>
    </location>
</feature>
<dbReference type="SUPFAM" id="SSF50129">
    <property type="entry name" value="GroES-like"/>
    <property type="match status" value="1"/>
</dbReference>
<dbReference type="Pfam" id="PF00698">
    <property type="entry name" value="Acyl_transf_1"/>
    <property type="match status" value="1"/>
</dbReference>
<dbReference type="SMART" id="SM00822">
    <property type="entry name" value="PKS_KR"/>
    <property type="match status" value="1"/>
</dbReference>
<protein>
    <submittedName>
        <fullName evidence="12">Type I Iterative PKS</fullName>
    </submittedName>
</protein>
<dbReference type="InterPro" id="IPR042104">
    <property type="entry name" value="PKS_dehydratase_sf"/>
</dbReference>
<dbReference type="SUPFAM" id="SSF53901">
    <property type="entry name" value="Thiolase-like"/>
    <property type="match status" value="1"/>
</dbReference>
<dbReference type="SUPFAM" id="SSF52151">
    <property type="entry name" value="FabD/lysophospholipase-like"/>
    <property type="match status" value="1"/>
</dbReference>
<evidence type="ECO:0000259" key="11">
    <source>
        <dbReference type="PROSITE" id="PS52019"/>
    </source>
</evidence>
<feature type="region of interest" description="N-terminal hotdog fold" evidence="7">
    <location>
        <begin position="933"/>
        <end position="1068"/>
    </location>
</feature>
<evidence type="ECO:0000313" key="13">
    <source>
        <dbReference type="Proteomes" id="UP001345013"/>
    </source>
</evidence>
<dbReference type="InterPro" id="IPR049551">
    <property type="entry name" value="PKS_DH_C"/>
</dbReference>
<dbReference type="InterPro" id="IPR029063">
    <property type="entry name" value="SAM-dependent_MTases_sf"/>
</dbReference>
<dbReference type="InterPro" id="IPR013154">
    <property type="entry name" value="ADH-like_N"/>
</dbReference>
<evidence type="ECO:0000256" key="4">
    <source>
        <dbReference type="ARBA" id="ARBA00022857"/>
    </source>
</evidence>
<accession>A0ABR0KHP9</accession>
<dbReference type="InterPro" id="IPR014043">
    <property type="entry name" value="Acyl_transferase_dom"/>
</dbReference>
<keyword evidence="13" id="KW-1185">Reference proteome</keyword>
<dbReference type="Gene3D" id="3.40.50.720">
    <property type="entry name" value="NAD(P)-binding Rossmann-like Domain"/>
    <property type="match status" value="1"/>
</dbReference>
<feature type="domain" description="Ketosynthase family 3 (KS3)" evidence="10">
    <location>
        <begin position="4"/>
        <end position="429"/>
    </location>
</feature>
<dbReference type="Proteomes" id="UP001345013">
    <property type="component" value="Unassembled WGS sequence"/>
</dbReference>
<dbReference type="InterPro" id="IPR009081">
    <property type="entry name" value="PP-bd_ACP"/>
</dbReference>
<feature type="active site" description="Proton acceptor; for dehydratase activity" evidence="7">
    <location>
        <position position="965"/>
    </location>
</feature>
<dbReference type="Pfam" id="PF23114">
    <property type="entry name" value="NAD-bd_HRPKS_sdrA"/>
    <property type="match status" value="1"/>
</dbReference>
<dbReference type="PROSITE" id="PS52004">
    <property type="entry name" value="KS3_2"/>
    <property type="match status" value="1"/>
</dbReference>
<dbReference type="InterPro" id="IPR032821">
    <property type="entry name" value="PKS_assoc"/>
</dbReference>
<dbReference type="InterPro" id="IPR011032">
    <property type="entry name" value="GroES-like_sf"/>
</dbReference>
<dbReference type="Gene3D" id="3.10.129.110">
    <property type="entry name" value="Polyketide synthase dehydratase"/>
    <property type="match status" value="1"/>
</dbReference>